<evidence type="ECO:0000256" key="3">
    <source>
        <dbReference type="SAM" id="Phobius"/>
    </source>
</evidence>
<name>A0A7V4WUD3_CALAY</name>
<keyword evidence="3" id="KW-0472">Membrane</keyword>
<keyword evidence="3" id="KW-1133">Transmembrane helix</keyword>
<dbReference type="InterPro" id="IPR013229">
    <property type="entry name" value="PEGA"/>
</dbReference>
<feature type="compositionally biased region" description="Polar residues" evidence="2">
    <location>
        <begin position="28"/>
        <end position="38"/>
    </location>
</feature>
<feature type="domain" description="PEGA" evidence="4">
    <location>
        <begin position="323"/>
        <end position="394"/>
    </location>
</feature>
<reference evidence="5" key="1">
    <citation type="journal article" date="2020" name="mSystems">
        <title>Genome- and Community-Level Interaction Insights into Carbon Utilization and Element Cycling Functions of Hydrothermarchaeota in Hydrothermal Sediment.</title>
        <authorList>
            <person name="Zhou Z."/>
            <person name="Liu Y."/>
            <person name="Xu W."/>
            <person name="Pan J."/>
            <person name="Luo Z.H."/>
            <person name="Li M."/>
        </authorList>
    </citation>
    <scope>NUCLEOTIDE SEQUENCE [LARGE SCALE GENOMIC DNA]</scope>
    <source>
        <strain evidence="5">HyVt-577</strain>
    </source>
</reference>
<feature type="coiled-coil region" evidence="1">
    <location>
        <begin position="131"/>
        <end position="162"/>
    </location>
</feature>
<evidence type="ECO:0000313" key="5">
    <source>
        <dbReference type="EMBL" id="HGY55204.1"/>
    </source>
</evidence>
<comment type="caution">
    <text evidence="5">The sequence shown here is derived from an EMBL/GenBank/DDBJ whole genome shotgun (WGS) entry which is preliminary data.</text>
</comment>
<organism evidence="5">
    <name type="scientific">Caldithrix abyssi</name>
    <dbReference type="NCBI Taxonomy" id="187145"/>
    <lineage>
        <taxon>Bacteria</taxon>
        <taxon>Pseudomonadati</taxon>
        <taxon>Calditrichota</taxon>
        <taxon>Calditrichia</taxon>
        <taxon>Calditrichales</taxon>
        <taxon>Calditrichaceae</taxon>
        <taxon>Caldithrix</taxon>
    </lineage>
</organism>
<gene>
    <name evidence="5" type="ORF">ENK44_05875</name>
</gene>
<accession>A0A7V4WUD3</accession>
<dbReference type="PANTHER" id="PTHR36194">
    <property type="entry name" value="S-LAYER-LIKE PROTEIN"/>
    <property type="match status" value="1"/>
</dbReference>
<dbReference type="AlphaFoldDB" id="A0A7V4WUD3"/>
<evidence type="ECO:0000256" key="1">
    <source>
        <dbReference type="SAM" id="Coils"/>
    </source>
</evidence>
<keyword evidence="3" id="KW-0812">Transmembrane</keyword>
<feature type="transmembrane region" description="Helical" evidence="3">
    <location>
        <begin position="217"/>
        <end position="235"/>
    </location>
</feature>
<evidence type="ECO:0000259" key="4">
    <source>
        <dbReference type="Pfam" id="PF08308"/>
    </source>
</evidence>
<feature type="region of interest" description="Disordered" evidence="2">
    <location>
        <begin position="19"/>
        <end position="45"/>
    </location>
</feature>
<sequence>MPKKKPKIDEEALRERIRRELEEKHQQTQKSAPPSTGQEAKGGEEVNRMVVERFLREKVEEELYSGHPEFIRCENHLGEVRWFTLFELENEYEFYPVEESALKKFFSRFKPSKAPKVINREQAKETEERFREEVTRDIERRLQEFNRQREEAEHNQHKELESKIYQEELDRFYRSQPGYKKYKNHLGEVRWMTQEEFEAQDEFLEEVLSPRQKAVRIALLALPLLLVGGLLWFLYLSQLAEEIPKGHIIVDVNKEQGHLYLDQNLVVGFEPNKLYPIEAGRHVITVISPEYRTIPTADTVDIEEGDTVRISFQLVPRQLDETGLVLIGTNTDNANIFVDGEFYGDLKTHGRLNLTPGPHTVIVRKEGHVSEPPQHTVNIVKGDTTRLFFKLKQAKATRRLSGFNPLTDVGFIEVKTNVKGARIILDGQPTNFKSDYVLQRIPYGKHIIQVEKDGYKAYPEERVVHLDKSNKKVQADFTLTALFRVISLRTVPVDGMIYLDGKQVAKGRFKGSLPLGKHTVDFSEVPFYKKPHKQTIDVRTDGPGEFVFRYSNLFSVYFTPKGVQPSSDFGHVVSGYVLEESGFQASNQTGPDVTGNATIGEEIWNLGLAFGYRNPPGSDALLFIFSIPENVDLSESIWLKIWAYNTKDYYPLVVKGETAYRIQVNNYKFRNEVRPKYALDQIGPDHYEKFDISNVLQHGRNVILIATTEDATAHLALWKVAIE</sequence>
<dbReference type="Pfam" id="PF08308">
    <property type="entry name" value="PEGA"/>
    <property type="match status" value="2"/>
</dbReference>
<feature type="domain" description="PEGA" evidence="4">
    <location>
        <begin position="412"/>
        <end position="479"/>
    </location>
</feature>
<evidence type="ECO:0000256" key="2">
    <source>
        <dbReference type="SAM" id="MobiDB-lite"/>
    </source>
</evidence>
<protein>
    <submittedName>
        <fullName evidence="5">PEGA domain-containing protein</fullName>
    </submittedName>
</protein>
<dbReference type="EMBL" id="DRQG01000054">
    <property type="protein sequence ID" value="HGY55204.1"/>
    <property type="molecule type" value="Genomic_DNA"/>
</dbReference>
<dbReference type="Proteomes" id="UP000885779">
    <property type="component" value="Unassembled WGS sequence"/>
</dbReference>
<keyword evidence="1" id="KW-0175">Coiled coil</keyword>
<dbReference type="PANTHER" id="PTHR36194:SF1">
    <property type="entry name" value="S-LAYER-LIKE PROTEIN"/>
    <property type="match status" value="1"/>
</dbReference>
<proteinExistence type="predicted"/>